<dbReference type="AlphaFoldDB" id="D7KJD6"/>
<dbReference type="EMBL" id="GL348713">
    <property type="protein sequence ID" value="EFH70062.1"/>
    <property type="molecule type" value="Genomic_DNA"/>
</dbReference>
<dbReference type="Proteomes" id="UP000008694">
    <property type="component" value="Unassembled WGS sequence"/>
</dbReference>
<accession>D7KJD6</accession>
<proteinExistence type="predicted"/>
<evidence type="ECO:0000313" key="2">
    <source>
        <dbReference type="Proteomes" id="UP000008694"/>
    </source>
</evidence>
<reference evidence="2" key="1">
    <citation type="journal article" date="2011" name="Nat. Genet.">
        <title>The Arabidopsis lyrata genome sequence and the basis of rapid genome size change.</title>
        <authorList>
            <person name="Hu T.T."/>
            <person name="Pattyn P."/>
            <person name="Bakker E.G."/>
            <person name="Cao J."/>
            <person name="Cheng J.-F."/>
            <person name="Clark R.M."/>
            <person name="Fahlgren N."/>
            <person name="Fawcett J.A."/>
            <person name="Grimwood J."/>
            <person name="Gundlach H."/>
            <person name="Haberer G."/>
            <person name="Hollister J.D."/>
            <person name="Ossowski S."/>
            <person name="Ottilar R.P."/>
            <person name="Salamov A.A."/>
            <person name="Schneeberger K."/>
            <person name="Spannagl M."/>
            <person name="Wang X."/>
            <person name="Yang L."/>
            <person name="Nasrallah M.E."/>
            <person name="Bergelson J."/>
            <person name="Carrington J.C."/>
            <person name="Gaut B.S."/>
            <person name="Schmutz J."/>
            <person name="Mayer K.F.X."/>
            <person name="Van de Peer Y."/>
            <person name="Grigoriev I.V."/>
            <person name="Nordborg M."/>
            <person name="Weigel D."/>
            <person name="Guo Y.-L."/>
        </authorList>
    </citation>
    <scope>NUCLEOTIDE SEQUENCE [LARGE SCALE GENOMIC DNA]</scope>
    <source>
        <strain evidence="2">cv. MN47</strain>
    </source>
</reference>
<evidence type="ECO:0000313" key="1">
    <source>
        <dbReference type="EMBL" id="EFH70062.1"/>
    </source>
</evidence>
<gene>
    <name evidence="1" type="ORF">ARALYDRAFT_890996</name>
</gene>
<dbReference type="Gramene" id="scaffold_103790.1">
    <property type="protein sequence ID" value="scaffold_103790.1"/>
    <property type="gene ID" value="scaffold_103790.1"/>
</dbReference>
<sequence length="112" mass="12014">MAPPPQKRLTTTTTSPIRATGCSTISAHLVLSLLSHGSLSHTRQSIRFSLSPSGQSTARLSSLFLSPPPNSLFLSPPNSLFLSPPPLPFNITTNSLFPNDLHVVVLMIFLPP</sequence>
<name>D7KJD6_ARALL</name>
<dbReference type="HOGENOM" id="CLU_2149271_0_0_1"/>
<organism evidence="2">
    <name type="scientific">Arabidopsis lyrata subsp. lyrata</name>
    <name type="common">Lyre-leaved rock-cress</name>
    <dbReference type="NCBI Taxonomy" id="81972"/>
    <lineage>
        <taxon>Eukaryota</taxon>
        <taxon>Viridiplantae</taxon>
        <taxon>Streptophyta</taxon>
        <taxon>Embryophyta</taxon>
        <taxon>Tracheophyta</taxon>
        <taxon>Spermatophyta</taxon>
        <taxon>Magnoliopsida</taxon>
        <taxon>eudicotyledons</taxon>
        <taxon>Gunneridae</taxon>
        <taxon>Pentapetalae</taxon>
        <taxon>rosids</taxon>
        <taxon>malvids</taxon>
        <taxon>Brassicales</taxon>
        <taxon>Brassicaceae</taxon>
        <taxon>Camelineae</taxon>
        <taxon>Arabidopsis</taxon>
    </lineage>
</organism>
<keyword evidence="2" id="KW-1185">Reference proteome</keyword>
<protein>
    <submittedName>
        <fullName evidence="1">Predicted protein</fullName>
    </submittedName>
</protein>